<dbReference type="Pfam" id="PF01568">
    <property type="entry name" value="Molydop_binding"/>
    <property type="match status" value="1"/>
</dbReference>
<evidence type="ECO:0000313" key="7">
    <source>
        <dbReference type="Proteomes" id="UP001320544"/>
    </source>
</evidence>
<protein>
    <submittedName>
        <fullName evidence="6">Dehydrogenase</fullName>
    </submittedName>
</protein>
<evidence type="ECO:0000256" key="3">
    <source>
        <dbReference type="ARBA" id="ARBA00023004"/>
    </source>
</evidence>
<keyword evidence="3" id="KW-0408">Iron</keyword>
<evidence type="ECO:0000256" key="4">
    <source>
        <dbReference type="ARBA" id="ARBA00023014"/>
    </source>
</evidence>
<accession>A0ABN6MFW2</accession>
<reference evidence="6 7" key="1">
    <citation type="submission" date="2022-01" db="EMBL/GenBank/DDBJ databases">
        <title>Novel bile acid biosynthetic pathways are enriched in the microbiome of centenarians.</title>
        <authorList>
            <person name="Sato Y."/>
            <person name="Atarashi K."/>
            <person name="Plichta R.D."/>
            <person name="Arai Y."/>
            <person name="Sasajima S."/>
            <person name="Kearney M.S."/>
            <person name="Suda W."/>
            <person name="Takeshita K."/>
            <person name="Sasaki T."/>
            <person name="Okamoto S."/>
            <person name="Skelly N.A."/>
            <person name="Okamura Y."/>
            <person name="Vlamakis H."/>
            <person name="Li Y."/>
            <person name="Tanoue T."/>
            <person name="Takei H."/>
            <person name="Nittono H."/>
            <person name="Narushima S."/>
            <person name="Irie J."/>
            <person name="Itoh H."/>
            <person name="Moriya K."/>
            <person name="Sugiura Y."/>
            <person name="Suematsu M."/>
            <person name="Moritoki N."/>
            <person name="Shibata S."/>
            <person name="Littman R.D."/>
            <person name="Fischbach A.M."/>
            <person name="Uwamino Y."/>
            <person name="Inoue T."/>
            <person name="Honda A."/>
            <person name="Hattori M."/>
            <person name="Murai T."/>
            <person name="Xavier J.R."/>
            <person name="Hirose N."/>
            <person name="Honda K."/>
        </authorList>
    </citation>
    <scope>NUCLEOTIDE SEQUENCE [LARGE SCALE GENOMIC DNA]</scope>
    <source>
        <strain evidence="6 7">CE91-St30</strain>
    </source>
</reference>
<name>A0ABN6MFW2_9ACTN</name>
<dbReference type="CDD" id="cd02781">
    <property type="entry name" value="MopB_CT_Acetylene-hydratase"/>
    <property type="match status" value="1"/>
</dbReference>
<dbReference type="Proteomes" id="UP001320544">
    <property type="component" value="Chromosome"/>
</dbReference>
<gene>
    <name evidence="6" type="ORF">CE91St30_21760</name>
</gene>
<organism evidence="6 7">
    <name type="scientific">Raoultibacter timonensis</name>
    <dbReference type="NCBI Taxonomy" id="1907662"/>
    <lineage>
        <taxon>Bacteria</taxon>
        <taxon>Bacillati</taxon>
        <taxon>Actinomycetota</taxon>
        <taxon>Coriobacteriia</taxon>
        <taxon>Eggerthellales</taxon>
        <taxon>Eggerthellaceae</taxon>
        <taxon>Raoultibacter</taxon>
    </lineage>
</organism>
<comment type="similarity">
    <text evidence="1">Belongs to the prokaryotic molybdopterin-containing oxidoreductase family.</text>
</comment>
<dbReference type="SUPFAM" id="SSF50692">
    <property type="entry name" value="ADC-like"/>
    <property type="match status" value="1"/>
</dbReference>
<proteinExistence type="inferred from homology"/>
<dbReference type="PROSITE" id="PS51669">
    <property type="entry name" value="4FE4S_MOW_BIS_MGD"/>
    <property type="match status" value="1"/>
</dbReference>
<dbReference type="InterPro" id="IPR006657">
    <property type="entry name" value="MoPterin_dinucl-bd_dom"/>
</dbReference>
<dbReference type="Pfam" id="PF00384">
    <property type="entry name" value="Molybdopterin"/>
    <property type="match status" value="1"/>
</dbReference>
<dbReference type="Gene3D" id="2.40.40.20">
    <property type="match status" value="1"/>
</dbReference>
<evidence type="ECO:0000259" key="5">
    <source>
        <dbReference type="PROSITE" id="PS51669"/>
    </source>
</evidence>
<dbReference type="Gene3D" id="2.20.25.90">
    <property type="entry name" value="ADC-like domains"/>
    <property type="match status" value="1"/>
</dbReference>
<keyword evidence="2" id="KW-0479">Metal-binding</keyword>
<dbReference type="InterPro" id="IPR006963">
    <property type="entry name" value="Mopterin_OxRdtase_4Fe-4S_dom"/>
</dbReference>
<evidence type="ECO:0000313" key="6">
    <source>
        <dbReference type="EMBL" id="BDE96843.1"/>
    </source>
</evidence>
<keyword evidence="4" id="KW-0411">Iron-sulfur</keyword>
<evidence type="ECO:0000256" key="1">
    <source>
        <dbReference type="ARBA" id="ARBA00010312"/>
    </source>
</evidence>
<feature type="domain" description="4Fe-4S Mo/W bis-MGD-type" evidence="5">
    <location>
        <begin position="21"/>
        <end position="77"/>
    </location>
</feature>
<sequence>MAFGTFTTPITWQEGEYTVTRTNSWSPPGDHPTGAGMLLYVKDGILEKVEGDPEQSITKGAMPIRMLSLPEYVYSPYRILHPMKRARDKRGDDSAWEQVSWDEAYDLIVENVRRCTEQYGSNSIATFVGTGREAGNWGPTMSCRVFNSPNIVYMQSGWSCYGPRMACTSYVLGAPYPELDYASQYPTSYDDPRWQRPEVILIWGKEPLKSNPDGFWGHSIVDMYAMGTKFIVVDPRLTWEAARAEIWLQVRPGTDAALGMAFCNVIISEDLYDHDFVEKWCFGFDQFAERVQTMSPAEAAEICEVPEEKIIEAARMYAKAKPAALQWGLAVDQKPNGIQMGFCCLAMMAITGNIDNPGGNIMGAIDIGGLGSGYTDLDPQSKINEMIGVDEYPAMVRTQQFTHPDTVLDELEKEDSIFHMGFFTSANAIANPCNLPKRWEKALDKLEFNVVMDIVMTPTAEAVCDLFLPVNTYAERDMYVATHYGACGTWIGAIKKAITVGEAKSDITIMRELGTRLRPELWERYKTDIEYIDDQKLCTLKTPDGRPLTMQDLFDHGSYHVDYEYRKYEKGLLRPDGQPGFMTPTGRIELYSTMLEAWGDEPLPYYEEPPTSPRSTPEYAEEYPMVLSTGARTWSYFHSEQRHVPLLREVEPWPLVDINPKDADRYGLHDGDWVWLENDNGRCKMKLSVQPGQKEGALASQHGWWYPERDASSPSLFDVYEVNVNNLVPYKTIGKLGWGAPFKCLMCKIYKAEPSADIDRIEEVYHG</sequence>
<dbReference type="InterPro" id="IPR009010">
    <property type="entry name" value="Asp_de-COase-like_dom_sf"/>
</dbReference>
<dbReference type="PANTHER" id="PTHR43742:SF6">
    <property type="entry name" value="OXIDOREDUCTASE YYAE-RELATED"/>
    <property type="match status" value="1"/>
</dbReference>
<keyword evidence="7" id="KW-1185">Reference proteome</keyword>
<dbReference type="Gene3D" id="3.40.50.740">
    <property type="match status" value="1"/>
</dbReference>
<dbReference type="SUPFAM" id="SSF53706">
    <property type="entry name" value="Formate dehydrogenase/DMSO reductase, domains 1-3"/>
    <property type="match status" value="1"/>
</dbReference>
<dbReference type="InterPro" id="IPR006656">
    <property type="entry name" value="Mopterin_OxRdtase"/>
</dbReference>
<evidence type="ECO:0000256" key="2">
    <source>
        <dbReference type="ARBA" id="ARBA00022723"/>
    </source>
</evidence>
<dbReference type="InterPro" id="IPR037949">
    <property type="entry name" value="MopB_CT_Acetylene-hydratase"/>
</dbReference>
<dbReference type="PANTHER" id="PTHR43742">
    <property type="entry name" value="TRIMETHYLAMINE-N-OXIDE REDUCTASE"/>
    <property type="match status" value="1"/>
</dbReference>
<dbReference type="InterPro" id="IPR050612">
    <property type="entry name" value="Prok_Mopterin_Oxidored"/>
</dbReference>
<dbReference type="RefSeq" id="WP_244386003.1">
    <property type="nucleotide sequence ID" value="NZ_AP025564.1"/>
</dbReference>
<dbReference type="Gene3D" id="3.40.228.10">
    <property type="entry name" value="Dimethylsulfoxide Reductase, domain 2"/>
    <property type="match status" value="1"/>
</dbReference>
<dbReference type="EMBL" id="AP025564">
    <property type="protein sequence ID" value="BDE96843.1"/>
    <property type="molecule type" value="Genomic_DNA"/>
</dbReference>